<dbReference type="EMBL" id="LR798301">
    <property type="protein sequence ID" value="CAB5222312.1"/>
    <property type="molecule type" value="Genomic_DNA"/>
</dbReference>
<evidence type="ECO:0000313" key="1">
    <source>
        <dbReference type="EMBL" id="CAB5222312.1"/>
    </source>
</evidence>
<protein>
    <submittedName>
        <fullName evidence="1">Uncharacterized protein</fullName>
    </submittedName>
</protein>
<name>A0A6J7X001_9CAUD</name>
<gene>
    <name evidence="1" type="ORF">UFOVP361_112</name>
</gene>
<proteinExistence type="predicted"/>
<reference evidence="1" key="1">
    <citation type="submission" date="2020-05" db="EMBL/GenBank/DDBJ databases">
        <authorList>
            <person name="Chiriac C."/>
            <person name="Salcher M."/>
            <person name="Ghai R."/>
            <person name="Kavagutti S V."/>
        </authorList>
    </citation>
    <scope>NUCLEOTIDE SEQUENCE</scope>
</reference>
<organism evidence="1">
    <name type="scientific">uncultured Caudovirales phage</name>
    <dbReference type="NCBI Taxonomy" id="2100421"/>
    <lineage>
        <taxon>Viruses</taxon>
        <taxon>Duplodnaviria</taxon>
        <taxon>Heunggongvirae</taxon>
        <taxon>Uroviricota</taxon>
        <taxon>Caudoviricetes</taxon>
        <taxon>Peduoviridae</taxon>
        <taxon>Maltschvirus</taxon>
        <taxon>Maltschvirus maltsch</taxon>
    </lineage>
</organism>
<accession>A0A6J7X001</accession>
<sequence length="160" mass="18829">MHIPHMLLVEAESHEDAVSMATMWVNQEDYNPCQWSDWSEVGGRWAGMFDDKDTVCYAENAELFDKHLQEFQEVIQQTKERYLSEVGDMTISEIILMHDNDKYGLDLYRARSVLQLVGGEYNHDKQIYDTVEYTSDLEAFRKRCADNPAEQYAVVWDFHF</sequence>